<dbReference type="Proteomes" id="UP000240883">
    <property type="component" value="Unassembled WGS sequence"/>
</dbReference>
<keyword evidence="1" id="KW-0472">Membrane</keyword>
<evidence type="ECO:0000256" key="1">
    <source>
        <dbReference type="SAM" id="Phobius"/>
    </source>
</evidence>
<evidence type="ECO:0000313" key="3">
    <source>
        <dbReference type="Proteomes" id="UP000240883"/>
    </source>
</evidence>
<organism evidence="2 3">
    <name type="scientific">Corynespora cassiicola Philippines</name>
    <dbReference type="NCBI Taxonomy" id="1448308"/>
    <lineage>
        <taxon>Eukaryota</taxon>
        <taxon>Fungi</taxon>
        <taxon>Dikarya</taxon>
        <taxon>Ascomycota</taxon>
        <taxon>Pezizomycotina</taxon>
        <taxon>Dothideomycetes</taxon>
        <taxon>Pleosporomycetidae</taxon>
        <taxon>Pleosporales</taxon>
        <taxon>Corynesporascaceae</taxon>
        <taxon>Corynespora</taxon>
    </lineage>
</organism>
<keyword evidence="1" id="KW-0812">Transmembrane</keyword>
<dbReference type="AlphaFoldDB" id="A0A2T2NPK4"/>
<feature type="transmembrane region" description="Helical" evidence="1">
    <location>
        <begin position="25"/>
        <end position="47"/>
    </location>
</feature>
<evidence type="ECO:0000313" key="2">
    <source>
        <dbReference type="EMBL" id="PSN67310.1"/>
    </source>
</evidence>
<proteinExistence type="predicted"/>
<protein>
    <submittedName>
        <fullName evidence="2">Uncharacterized protein</fullName>
    </submittedName>
</protein>
<accession>A0A2T2NPK4</accession>
<dbReference type="EMBL" id="KZ678135">
    <property type="protein sequence ID" value="PSN67310.1"/>
    <property type="molecule type" value="Genomic_DNA"/>
</dbReference>
<keyword evidence="3" id="KW-1185">Reference proteome</keyword>
<sequence length="52" mass="5549">MQNPESDSELDVVVIGAPDRRGFGWAYHGSLLALPALLYSLPGCLMIEAFAG</sequence>
<name>A0A2T2NPK4_CORCC</name>
<gene>
    <name evidence="2" type="ORF">BS50DRAFT_389044</name>
</gene>
<keyword evidence="1" id="KW-1133">Transmembrane helix</keyword>
<reference evidence="2 3" key="1">
    <citation type="journal article" date="2018" name="Front. Microbiol.">
        <title>Genome-Wide Analysis of Corynespora cassiicola Leaf Fall Disease Putative Effectors.</title>
        <authorList>
            <person name="Lopez D."/>
            <person name="Ribeiro S."/>
            <person name="Label P."/>
            <person name="Fumanal B."/>
            <person name="Venisse J.S."/>
            <person name="Kohler A."/>
            <person name="de Oliveira R.R."/>
            <person name="Labutti K."/>
            <person name="Lipzen A."/>
            <person name="Lail K."/>
            <person name="Bauer D."/>
            <person name="Ohm R.A."/>
            <person name="Barry K.W."/>
            <person name="Spatafora J."/>
            <person name="Grigoriev I.V."/>
            <person name="Martin F.M."/>
            <person name="Pujade-Renaud V."/>
        </authorList>
    </citation>
    <scope>NUCLEOTIDE SEQUENCE [LARGE SCALE GENOMIC DNA]</scope>
    <source>
        <strain evidence="2 3">Philippines</strain>
    </source>
</reference>